<evidence type="ECO:0000256" key="3">
    <source>
        <dbReference type="ARBA" id="ARBA00022452"/>
    </source>
</evidence>
<evidence type="ECO:0000256" key="1">
    <source>
        <dbReference type="ARBA" id="ARBA00004571"/>
    </source>
</evidence>
<dbReference type="OrthoDB" id="127311at2"/>
<evidence type="ECO:0000256" key="8">
    <source>
        <dbReference type="ARBA" id="ARBA00023077"/>
    </source>
</evidence>
<dbReference type="PANTHER" id="PTHR32552:SF81">
    <property type="entry name" value="TONB-DEPENDENT OUTER MEMBRANE RECEPTOR"/>
    <property type="match status" value="1"/>
</dbReference>
<proteinExistence type="inferred from homology"/>
<dbReference type="Gene3D" id="3.55.50.30">
    <property type="match status" value="1"/>
</dbReference>
<evidence type="ECO:0000256" key="11">
    <source>
        <dbReference type="PROSITE-ProRule" id="PRU01360"/>
    </source>
</evidence>
<evidence type="ECO:0000256" key="2">
    <source>
        <dbReference type="ARBA" id="ARBA00022448"/>
    </source>
</evidence>
<comment type="caution">
    <text evidence="16">The sequence shown here is derived from an EMBL/GenBank/DDBJ whole genome shotgun (WGS) entry which is preliminary data.</text>
</comment>
<dbReference type="InterPro" id="IPR012910">
    <property type="entry name" value="Plug_dom"/>
</dbReference>
<evidence type="ECO:0000313" key="16">
    <source>
        <dbReference type="EMBL" id="TKR29414.1"/>
    </source>
</evidence>
<name>A0A4U5JJ97_9GAMM</name>
<evidence type="ECO:0000256" key="5">
    <source>
        <dbReference type="ARBA" id="ARBA00022692"/>
    </source>
</evidence>
<keyword evidence="16" id="KW-0675">Receptor</keyword>
<keyword evidence="6" id="KW-0408">Iron</keyword>
<dbReference type="GO" id="GO:0006826">
    <property type="term" value="P:iron ion transport"/>
    <property type="evidence" value="ECO:0007669"/>
    <property type="project" value="UniProtKB-KW"/>
</dbReference>
<gene>
    <name evidence="16" type="ORF">FCE95_14790</name>
</gene>
<evidence type="ECO:0000256" key="14">
    <source>
        <dbReference type="SAM" id="SignalP"/>
    </source>
</evidence>
<evidence type="ECO:0000313" key="17">
    <source>
        <dbReference type="Proteomes" id="UP000308707"/>
    </source>
</evidence>
<evidence type="ECO:0000256" key="13">
    <source>
        <dbReference type="SAM" id="MobiDB-lite"/>
    </source>
</evidence>
<feature type="chain" id="PRO_5020678407" evidence="14">
    <location>
        <begin position="31"/>
        <end position="1139"/>
    </location>
</feature>
<dbReference type="AlphaFoldDB" id="A0A4U5JJ97"/>
<dbReference type="InterPro" id="IPR011662">
    <property type="entry name" value="Secretin/TonB_short_N"/>
</dbReference>
<dbReference type="Pfam" id="PF07660">
    <property type="entry name" value="STN"/>
    <property type="match status" value="1"/>
</dbReference>
<comment type="similarity">
    <text evidence="11 12">Belongs to the TonB-dependent receptor family.</text>
</comment>
<dbReference type="GO" id="GO:0009279">
    <property type="term" value="C:cell outer membrane"/>
    <property type="evidence" value="ECO:0007669"/>
    <property type="project" value="UniProtKB-SubCell"/>
</dbReference>
<keyword evidence="10 11" id="KW-0998">Cell outer membrane</keyword>
<evidence type="ECO:0000256" key="7">
    <source>
        <dbReference type="ARBA" id="ARBA00023065"/>
    </source>
</evidence>
<dbReference type="PANTHER" id="PTHR32552">
    <property type="entry name" value="FERRICHROME IRON RECEPTOR-RELATED"/>
    <property type="match status" value="1"/>
</dbReference>
<reference evidence="16 17" key="1">
    <citation type="submission" date="2019-04" db="EMBL/GenBank/DDBJ databases">
        <title>Reference strain of H23.</title>
        <authorList>
            <person name="Luo X."/>
        </authorList>
    </citation>
    <scope>NUCLEOTIDE SEQUENCE [LARGE SCALE GENOMIC DNA]</scope>
    <source>
        <strain evidence="16 17">H23</strain>
    </source>
</reference>
<keyword evidence="3 11" id="KW-1134">Transmembrane beta strand</keyword>
<keyword evidence="8 12" id="KW-0798">TonB box</keyword>
<sequence length="1139" mass="124125">MQLPDRDRRRNRVLKPCALLIALLPCLAHAGQDAANTRFDIPPQRLDTALSEYARQSGKQLLYSPELAAGKAARAVQGEKDALKALDELLAGTGLRYATSASGAILISDAAQRSADADADASSSGGPLGNAQRGAETPAAASQEQAKPAAPSASPTRSAAQAKTLDTIVVTAQKKVENIQKVPIAITAFGGDELNDRKIETGGDLVTATPNVSFTKTNFASYNFQIRGIGTQALSVTTDPAVAVSFNSTPMIRNRLFEQEYFDVQRVEVLRGPQGTLYGRNATAGVVNMIPNLADPDAFEANVKGEVGNYESRRINGMINVPLSDTFAFRLATQYTQRDGYDKNTATGKKVNDRDLLSVRTSLAWKPSDAFNANLVWEHFQEDDNRSRTGKQLCYTDPGPATIGSTTVSDLDRNYMSQACVDGSLYNRGAFGVPNGGSLPFVLGTNTAPVGYLFDADGNFVDVATLIPRGLNPYAGVTQSDDLREIATTYDPVFKAENDVVQLNFDADVSDHLQFVSQSLYTRDQYYSTQDYGRFQSNPVFTNTSSGVSRFLPDGTIGPANDFLPNGVFCDPQLGCSNRMLTVDLVDSDSTQWSQEFRLQSSFDGPFNFSVGANYLEYKVDESYYVFSNVLTAAAQIIFNGTDTGAPPAYCQPGTATKIIDGVDSGIPCVYIDPNPLNGIDGQGHNYFRSRNMAKTRSAAIFGETYWQLSDAVKLTAGLRYTRDVKTTQPVPSQTLLTATDPPLYTAGGGYVGYGYPSNPDIRQTWNEPTGRLVLDWSPDLSFTDSTMFYASASRGYKAGGTNSPGIGSNPQYLTFEQRNPEFKAEYVNAFEFGAKNVMGGGKFLFNATFFYNDYKDYQISQIQDRATLNENFDAETWGAEFETVWRPTPQFELSGNVGLLDTKIGKNQYSIDVMDRTAGNSDWVVVRPWLQLASNCVAPKDLVEKVLQATYTQPAPFNNAANNLNSFCANNYYLSAGGFTRDQGFEGGPGDRAYLLGTDTYYNPLTDAPNGGAGFAKNVGGHQLPNAPHLTVSLSPQYRFALAQGDLTVRADLYYQGPSWARIYQDKIDRLHDWGNVNLSLTYQHLDSDLTVQLYVKNALGGKAITGTFLNSDDTGLTSNVFIQDPRIIGLSIRKGFY</sequence>
<dbReference type="EMBL" id="SZUA01000003">
    <property type="protein sequence ID" value="TKR29414.1"/>
    <property type="molecule type" value="Genomic_DNA"/>
</dbReference>
<dbReference type="SMART" id="SM00965">
    <property type="entry name" value="STN"/>
    <property type="match status" value="1"/>
</dbReference>
<dbReference type="InterPro" id="IPR000531">
    <property type="entry name" value="Beta-barrel_TonB"/>
</dbReference>
<feature type="region of interest" description="Disordered" evidence="13">
    <location>
        <begin position="117"/>
        <end position="161"/>
    </location>
</feature>
<evidence type="ECO:0000259" key="15">
    <source>
        <dbReference type="SMART" id="SM00965"/>
    </source>
</evidence>
<keyword evidence="2 11" id="KW-0813">Transport</keyword>
<keyword evidence="4" id="KW-0410">Iron transport</keyword>
<keyword evidence="14" id="KW-0732">Signal</keyword>
<dbReference type="Pfam" id="PF07715">
    <property type="entry name" value="Plug"/>
    <property type="match status" value="1"/>
</dbReference>
<evidence type="ECO:0000256" key="9">
    <source>
        <dbReference type="ARBA" id="ARBA00023136"/>
    </source>
</evidence>
<keyword evidence="9 11" id="KW-0472">Membrane</keyword>
<dbReference type="Gene3D" id="2.40.170.20">
    <property type="entry name" value="TonB-dependent receptor, beta-barrel domain"/>
    <property type="match status" value="3"/>
</dbReference>
<protein>
    <submittedName>
        <fullName evidence="16">TonB-dependent receptor</fullName>
    </submittedName>
</protein>
<organism evidence="16 17">
    <name type="scientific">Luteimonas gilva</name>
    <dbReference type="NCBI Taxonomy" id="2572684"/>
    <lineage>
        <taxon>Bacteria</taxon>
        <taxon>Pseudomonadati</taxon>
        <taxon>Pseudomonadota</taxon>
        <taxon>Gammaproteobacteria</taxon>
        <taxon>Lysobacterales</taxon>
        <taxon>Lysobacteraceae</taxon>
        <taxon>Luteimonas</taxon>
    </lineage>
</organism>
<evidence type="ECO:0000256" key="12">
    <source>
        <dbReference type="RuleBase" id="RU003357"/>
    </source>
</evidence>
<dbReference type="InterPro" id="IPR036942">
    <property type="entry name" value="Beta-barrel_TonB_sf"/>
</dbReference>
<feature type="domain" description="Secretin/TonB short N-terminal" evidence="15">
    <location>
        <begin position="59"/>
        <end position="110"/>
    </location>
</feature>
<dbReference type="PROSITE" id="PS52016">
    <property type="entry name" value="TONB_DEPENDENT_REC_3"/>
    <property type="match status" value="1"/>
</dbReference>
<evidence type="ECO:0000256" key="10">
    <source>
        <dbReference type="ARBA" id="ARBA00023237"/>
    </source>
</evidence>
<keyword evidence="17" id="KW-1185">Reference proteome</keyword>
<dbReference type="InterPro" id="IPR039426">
    <property type="entry name" value="TonB-dep_rcpt-like"/>
</dbReference>
<feature type="compositionally biased region" description="Low complexity" evidence="13">
    <location>
        <begin position="138"/>
        <end position="161"/>
    </location>
</feature>
<evidence type="ECO:0000256" key="6">
    <source>
        <dbReference type="ARBA" id="ARBA00023004"/>
    </source>
</evidence>
<accession>A0A4U5JJ97</accession>
<comment type="subcellular location">
    <subcellularLocation>
        <location evidence="1 11">Cell outer membrane</location>
        <topology evidence="1 11">Multi-pass membrane protein</topology>
    </subcellularLocation>
</comment>
<feature type="signal peptide" evidence="14">
    <location>
        <begin position="1"/>
        <end position="30"/>
    </location>
</feature>
<dbReference type="Proteomes" id="UP000308707">
    <property type="component" value="Unassembled WGS sequence"/>
</dbReference>
<evidence type="ECO:0000256" key="4">
    <source>
        <dbReference type="ARBA" id="ARBA00022496"/>
    </source>
</evidence>
<dbReference type="Pfam" id="PF00593">
    <property type="entry name" value="TonB_dep_Rec_b-barrel"/>
    <property type="match status" value="1"/>
</dbReference>
<keyword evidence="5 11" id="KW-0812">Transmembrane</keyword>
<dbReference type="SUPFAM" id="SSF56935">
    <property type="entry name" value="Porins"/>
    <property type="match status" value="1"/>
</dbReference>
<keyword evidence="7" id="KW-0406">Ion transport</keyword>